<evidence type="ECO:0000313" key="2">
    <source>
        <dbReference type="Proteomes" id="UP000027222"/>
    </source>
</evidence>
<name>A0A067SJ91_GALM3</name>
<evidence type="ECO:0000313" key="1">
    <source>
        <dbReference type="EMBL" id="KDR67809.1"/>
    </source>
</evidence>
<dbReference type="HOGENOM" id="CLU_023633_0_0_1"/>
<dbReference type="Proteomes" id="UP000027222">
    <property type="component" value="Unassembled WGS sequence"/>
</dbReference>
<accession>A0A067SJ91</accession>
<gene>
    <name evidence="1" type="ORF">GALMADRAFT_161359</name>
</gene>
<dbReference type="EMBL" id="KL142412">
    <property type="protein sequence ID" value="KDR67809.1"/>
    <property type="molecule type" value="Genomic_DNA"/>
</dbReference>
<sequence>MSTLSRLIGLFNSLATPGRGAITKSPVPHLLTNNLPPTEQEKQKIEESLLVAREQAAGLQKQLQGRRTSNGSGHSRIVRDLHLTETFIHEHQSLLSPLRVLPDELLVLIFLSCLPDLDSQPWAPHSWGTIPSFRLSQVCQEWRMIALDTPNLWSILGDVQVNPKTANMEPHSYFAFIEELFRRSRDADLWIYVTITMSYAQGEHPMIDLMLKHETRWGAFGIFASEDTIQAMCEPRLSLPRLHKLNINLWTRSMTNQTVGFAHAPALTELSISGQYPHELSLPYRQLRVYREGSAEQHICGSQFKLYEVLTNAKDLEKLELWELRYPLHNPPPTIPATRSLSIGTGSETPLRTLFIRNTTLSPDELSSLLELTPYLEELSTDFQFLVDHIPLQSTAYNSTIEKFALRLRPLRILVLHGSKKHILAHKDSILAFAQSMVDSDSHATVLSHRALENSTAAQQVQVALNFWQEEGPTQSPERLTGDLGEMSENTTDGANLFAWRLRLHQALPQLEQYPTGTYDMRFTGGLNHLFRELERIELEPGRDVANLHLSKLHFSLRQITKLAENQIHGDIKYNFRARAAEVLKKWELLICADLQSNPVNWALKGSTSIVYISQNDEIRYSSQALDMIYGLDDSGCEDQLWPEKK</sequence>
<reference evidence="2" key="1">
    <citation type="journal article" date="2014" name="Proc. Natl. Acad. Sci. U.S.A.">
        <title>Extensive sampling of basidiomycete genomes demonstrates inadequacy of the white-rot/brown-rot paradigm for wood decay fungi.</title>
        <authorList>
            <person name="Riley R."/>
            <person name="Salamov A.A."/>
            <person name="Brown D.W."/>
            <person name="Nagy L.G."/>
            <person name="Floudas D."/>
            <person name="Held B.W."/>
            <person name="Levasseur A."/>
            <person name="Lombard V."/>
            <person name="Morin E."/>
            <person name="Otillar R."/>
            <person name="Lindquist E.A."/>
            <person name="Sun H."/>
            <person name="LaButti K.M."/>
            <person name="Schmutz J."/>
            <person name="Jabbour D."/>
            <person name="Luo H."/>
            <person name="Baker S.E."/>
            <person name="Pisabarro A.G."/>
            <person name="Walton J.D."/>
            <person name="Blanchette R.A."/>
            <person name="Henrissat B."/>
            <person name="Martin F."/>
            <person name="Cullen D."/>
            <person name="Hibbett D.S."/>
            <person name="Grigoriev I.V."/>
        </authorList>
    </citation>
    <scope>NUCLEOTIDE SEQUENCE [LARGE SCALE GENOMIC DNA]</scope>
    <source>
        <strain evidence="2">CBS 339.88</strain>
    </source>
</reference>
<organism evidence="1 2">
    <name type="scientific">Galerina marginata (strain CBS 339.88)</name>
    <dbReference type="NCBI Taxonomy" id="685588"/>
    <lineage>
        <taxon>Eukaryota</taxon>
        <taxon>Fungi</taxon>
        <taxon>Dikarya</taxon>
        <taxon>Basidiomycota</taxon>
        <taxon>Agaricomycotina</taxon>
        <taxon>Agaricomycetes</taxon>
        <taxon>Agaricomycetidae</taxon>
        <taxon>Agaricales</taxon>
        <taxon>Agaricineae</taxon>
        <taxon>Strophariaceae</taxon>
        <taxon>Galerina</taxon>
    </lineage>
</organism>
<keyword evidence="2" id="KW-1185">Reference proteome</keyword>
<proteinExistence type="predicted"/>
<protein>
    <submittedName>
        <fullName evidence="1">Uncharacterized protein</fullName>
    </submittedName>
</protein>
<dbReference type="OrthoDB" id="3365698at2759"/>
<dbReference type="AlphaFoldDB" id="A0A067SJ91"/>